<evidence type="ECO:0000313" key="2">
    <source>
        <dbReference type="EMBL" id="GED24519.1"/>
    </source>
</evidence>
<keyword evidence="1" id="KW-1133">Transmembrane helix</keyword>
<feature type="transmembrane region" description="Helical" evidence="1">
    <location>
        <begin position="111"/>
        <end position="134"/>
    </location>
</feature>
<evidence type="ECO:0000313" key="3">
    <source>
        <dbReference type="EMBL" id="RNB60482.1"/>
    </source>
</evidence>
<name>A0A3M8BB33_9BACL</name>
<evidence type="ECO:0000313" key="5">
    <source>
        <dbReference type="Proteomes" id="UP000317180"/>
    </source>
</evidence>
<evidence type="ECO:0000313" key="4">
    <source>
        <dbReference type="Proteomes" id="UP000276178"/>
    </source>
</evidence>
<accession>A0A3M8BB33</accession>
<dbReference type="AlphaFoldDB" id="A0A3M8BB33"/>
<sequence>MVYWRLIRKSYRRNLQYRLSHLVNNVASAVFGLVFIAIWMGVLRGKQVHGPYDATTMAHYIAICQSVLWVTAFLSPGLHVQLGVRSGAVSLDMIKPVHYLWYTLSQEFGRLLYNACYRSLPIGILLGLAVGFYVPSHPLTYLLFPLSLLLAVYIAMLLFYLVGISSFWTTEVRWLHLILMSLLFGFGGQMIPVDLLPGILGEVAPFLPFAAMIYYPVMTWLELAPAHGIAVQVFWAVALTAIALLATGRARRKLEIQGG</sequence>
<comment type="caution">
    <text evidence="3">The sequence shown here is derived from an EMBL/GenBank/DDBJ whole genome shotgun (WGS) entry which is preliminary data.</text>
</comment>
<keyword evidence="5" id="KW-1185">Reference proteome</keyword>
<feature type="transmembrane region" description="Helical" evidence="1">
    <location>
        <begin position="21"/>
        <end position="42"/>
    </location>
</feature>
<dbReference type="EMBL" id="BJOD01000005">
    <property type="protein sequence ID" value="GED24519.1"/>
    <property type="molecule type" value="Genomic_DNA"/>
</dbReference>
<dbReference type="EMBL" id="RHHN01000009">
    <property type="protein sequence ID" value="RNB60482.1"/>
    <property type="molecule type" value="Genomic_DNA"/>
</dbReference>
<feature type="transmembrane region" description="Helical" evidence="1">
    <location>
        <begin position="141"/>
        <end position="162"/>
    </location>
</feature>
<dbReference type="RefSeq" id="WP_005834352.1">
    <property type="nucleotide sequence ID" value="NZ_CAWZZF010000008.1"/>
</dbReference>
<dbReference type="Pfam" id="PF06182">
    <property type="entry name" value="ABC2_membrane_6"/>
    <property type="match status" value="1"/>
</dbReference>
<dbReference type="GeneID" id="82811187"/>
<protein>
    <submittedName>
        <fullName evidence="3">ABC transporter permease</fullName>
    </submittedName>
</protein>
<dbReference type="InterPro" id="IPR010390">
    <property type="entry name" value="ABC-2_transporter-like"/>
</dbReference>
<proteinExistence type="predicted"/>
<feature type="transmembrane region" description="Helical" evidence="1">
    <location>
        <begin position="174"/>
        <end position="192"/>
    </location>
</feature>
<keyword evidence="1" id="KW-0812">Transmembrane</keyword>
<dbReference type="OrthoDB" id="2959485at2"/>
<reference evidence="2 5" key="2">
    <citation type="submission" date="2019-06" db="EMBL/GenBank/DDBJ databases">
        <title>Whole genome shotgun sequence of Brevibacillus agri NBRC 15538.</title>
        <authorList>
            <person name="Hosoyama A."/>
            <person name="Uohara A."/>
            <person name="Ohji S."/>
            <person name="Ichikawa N."/>
        </authorList>
    </citation>
    <scope>NUCLEOTIDE SEQUENCE [LARGE SCALE GENOMIC DNA]</scope>
    <source>
        <strain evidence="2 5">NBRC 15538</strain>
    </source>
</reference>
<gene>
    <name evidence="2" type="ORF">BAG01nite_06210</name>
    <name evidence="3" type="ORF">EB820_02860</name>
</gene>
<organism evidence="3 4">
    <name type="scientific">Brevibacillus agri</name>
    <dbReference type="NCBI Taxonomy" id="51101"/>
    <lineage>
        <taxon>Bacteria</taxon>
        <taxon>Bacillati</taxon>
        <taxon>Bacillota</taxon>
        <taxon>Bacilli</taxon>
        <taxon>Bacillales</taxon>
        <taxon>Paenibacillaceae</taxon>
        <taxon>Brevibacillus</taxon>
    </lineage>
</organism>
<dbReference type="PANTHER" id="PTHR36832">
    <property type="entry name" value="SLR1174 PROTEIN-RELATED"/>
    <property type="match status" value="1"/>
</dbReference>
<dbReference type="Proteomes" id="UP000317180">
    <property type="component" value="Unassembled WGS sequence"/>
</dbReference>
<reference evidence="3 4" key="1">
    <citation type="submission" date="2018-10" db="EMBL/GenBank/DDBJ databases">
        <title>Phylogenomics of Brevibacillus.</title>
        <authorList>
            <person name="Dunlap C."/>
        </authorList>
    </citation>
    <scope>NUCLEOTIDE SEQUENCE [LARGE SCALE GENOMIC DNA]</scope>
    <source>
        <strain evidence="3 4">NRRL NRS 1219</strain>
    </source>
</reference>
<dbReference type="PANTHER" id="PTHR36832:SF2">
    <property type="entry name" value="INTEGRAL MEMBRANE PROTEIN"/>
    <property type="match status" value="1"/>
</dbReference>
<dbReference type="Proteomes" id="UP000276178">
    <property type="component" value="Unassembled WGS sequence"/>
</dbReference>
<evidence type="ECO:0000256" key="1">
    <source>
        <dbReference type="SAM" id="Phobius"/>
    </source>
</evidence>
<feature type="transmembrane region" description="Helical" evidence="1">
    <location>
        <begin position="229"/>
        <end position="247"/>
    </location>
</feature>
<keyword evidence="1" id="KW-0472">Membrane</keyword>